<keyword evidence="2" id="KW-1185">Reference proteome</keyword>
<accession>A0A4R5U910</accession>
<dbReference type="EMBL" id="SMTG01000004">
    <property type="protein sequence ID" value="TDK30977.1"/>
    <property type="molecule type" value="Genomic_DNA"/>
</dbReference>
<gene>
    <name evidence="1" type="ORF">E2F49_11620</name>
</gene>
<dbReference type="InterPro" id="IPR054257">
    <property type="entry name" value="DUF6988"/>
</dbReference>
<reference evidence="1 2" key="1">
    <citation type="submission" date="2019-03" db="EMBL/GenBank/DDBJ databases">
        <title>Luteimonas zhaokaii sp.nov., isolated from the rectal contents of Plateau pika in Yushu, Qinghai Province, China.</title>
        <authorList>
            <person name="Zhang G."/>
        </authorList>
    </citation>
    <scope>NUCLEOTIDE SEQUENCE [LARGE SCALE GENOMIC DNA]</scope>
    <source>
        <strain evidence="1 2">THG-MD21</strain>
    </source>
</reference>
<sequence length="215" mass="23130">MINALERLTAELERSVALETLVCAAWERGEVRSEPSAIAAAGLCSLSLEHGRAVRMLLVEVPPSATALLRSQFEALVRAVWARHAAKESELARLLAPLTPESQQAAKKLPGVPDMLAALETLGPRGAAALLGRARARLWDGLNSYVHGGIHPFQRGESGYPAQLLSDLLKNTNAMTMLTVIMLAEITGDAEFVAVMNALHHEFADVLPELEPFPA</sequence>
<evidence type="ECO:0000313" key="2">
    <source>
        <dbReference type="Proteomes" id="UP000295543"/>
    </source>
</evidence>
<evidence type="ECO:0000313" key="1">
    <source>
        <dbReference type="EMBL" id="TDK30977.1"/>
    </source>
</evidence>
<comment type="caution">
    <text evidence="1">The sequence shown here is derived from an EMBL/GenBank/DDBJ whole genome shotgun (WGS) entry which is preliminary data.</text>
</comment>
<organism evidence="1 2">
    <name type="scientific">Luteimonas terrae</name>
    <dbReference type="NCBI Taxonomy" id="1530191"/>
    <lineage>
        <taxon>Bacteria</taxon>
        <taxon>Pseudomonadati</taxon>
        <taxon>Pseudomonadota</taxon>
        <taxon>Gammaproteobacteria</taxon>
        <taxon>Lysobacterales</taxon>
        <taxon>Lysobacteraceae</taxon>
        <taxon>Luteimonas</taxon>
    </lineage>
</organism>
<proteinExistence type="predicted"/>
<dbReference type="AlphaFoldDB" id="A0A4R5U910"/>
<name>A0A4R5U910_9GAMM</name>
<dbReference type="Proteomes" id="UP000295543">
    <property type="component" value="Unassembled WGS sequence"/>
</dbReference>
<dbReference type="Pfam" id="PF22491">
    <property type="entry name" value="DUF6988"/>
    <property type="match status" value="1"/>
</dbReference>
<protein>
    <submittedName>
        <fullName evidence="1">Uncharacterized protein</fullName>
    </submittedName>
</protein>